<accession>A0A0M2HS42</accession>
<proteinExistence type="predicted"/>
<organism evidence="1 2">
    <name type="scientific">Microbacterium hydrocarbonoxydans</name>
    <dbReference type="NCBI Taxonomy" id="273678"/>
    <lineage>
        <taxon>Bacteria</taxon>
        <taxon>Bacillati</taxon>
        <taxon>Actinomycetota</taxon>
        <taxon>Actinomycetes</taxon>
        <taxon>Micrococcales</taxon>
        <taxon>Microbacteriaceae</taxon>
        <taxon>Microbacterium</taxon>
    </lineage>
</organism>
<reference evidence="1 2" key="1">
    <citation type="submission" date="2015-02" db="EMBL/GenBank/DDBJ databases">
        <title>Draft genome sequences of ten Microbacterium spp. with emphasis on heavy metal contaminated environments.</title>
        <authorList>
            <person name="Corretto E."/>
        </authorList>
    </citation>
    <scope>NUCLEOTIDE SEQUENCE [LARGE SCALE GENOMIC DNA]</scope>
    <source>
        <strain evidence="1 2">SA35</strain>
    </source>
</reference>
<comment type="caution">
    <text evidence="1">The sequence shown here is derived from an EMBL/GenBank/DDBJ whole genome shotgun (WGS) entry which is preliminary data.</text>
</comment>
<dbReference type="OrthoDB" id="72471at2"/>
<name>A0A0M2HS42_9MICO</name>
<dbReference type="EMBL" id="JYJB01000003">
    <property type="protein sequence ID" value="KJL49521.1"/>
    <property type="molecule type" value="Genomic_DNA"/>
</dbReference>
<evidence type="ECO:0000313" key="2">
    <source>
        <dbReference type="Proteomes" id="UP000033900"/>
    </source>
</evidence>
<dbReference type="AlphaFoldDB" id="A0A0M2HS42"/>
<sequence length="141" mass="16087">MSEQNEVELLPGREECPGNLTWSAFGATYPDTVCASVLTWADGYQGIGLCDADDDFRERDVPCPFCSPEAFIEYEWGEPQDYLLLWASDESSADGVEIHFHDGQALWWTATHPERGEERVLIRRGFWEDGTFWTSEENRDG</sequence>
<keyword evidence="2" id="KW-1185">Reference proteome</keyword>
<dbReference type="PATRIC" id="fig|273678.4.peg.226"/>
<gene>
    <name evidence="1" type="ORF">RS84_00234</name>
</gene>
<dbReference type="Proteomes" id="UP000033900">
    <property type="component" value="Unassembled WGS sequence"/>
</dbReference>
<dbReference type="STRING" id="273678.RS84_00234"/>
<dbReference type="RefSeq" id="WP_045255912.1">
    <property type="nucleotide sequence ID" value="NZ_JYJB01000003.1"/>
</dbReference>
<protein>
    <submittedName>
        <fullName evidence="1">Uncharacterized protein</fullName>
    </submittedName>
</protein>
<evidence type="ECO:0000313" key="1">
    <source>
        <dbReference type="EMBL" id="KJL49521.1"/>
    </source>
</evidence>